<dbReference type="InterPro" id="IPR002880">
    <property type="entry name" value="Pyrv_Fd/Flavodoxin_OxRdtase_N"/>
</dbReference>
<dbReference type="Gene3D" id="3.40.50.920">
    <property type="match status" value="1"/>
</dbReference>
<dbReference type="CDD" id="cd07034">
    <property type="entry name" value="TPP_PYR_PFOR_IOR-alpha_like"/>
    <property type="match status" value="1"/>
</dbReference>
<evidence type="ECO:0000259" key="4">
    <source>
        <dbReference type="Pfam" id="PF17147"/>
    </source>
</evidence>
<name>A0AA49GFE3_9BACT</name>
<gene>
    <name evidence="5" type="ORF">QYS48_19575</name>
</gene>
<dbReference type="InterPro" id="IPR002869">
    <property type="entry name" value="Pyrv_flavodox_OxRed_cen"/>
</dbReference>
<accession>A0AA49GFE3</accession>
<dbReference type="InterPro" id="IPR009014">
    <property type="entry name" value="Transketo_C/PFOR_II"/>
</dbReference>
<dbReference type="Gene3D" id="3.40.920.10">
    <property type="entry name" value="Pyruvate-ferredoxin oxidoreductase, PFOR, domain III"/>
    <property type="match status" value="1"/>
</dbReference>
<dbReference type="InterPro" id="IPR019752">
    <property type="entry name" value="Pyrv/ketoisovalerate_OxRed_cat"/>
</dbReference>
<dbReference type="Pfam" id="PF17147">
    <property type="entry name" value="PFOR_II"/>
    <property type="match status" value="1"/>
</dbReference>
<dbReference type="Pfam" id="PF01855">
    <property type="entry name" value="POR_N"/>
    <property type="match status" value="1"/>
</dbReference>
<protein>
    <submittedName>
        <fullName evidence="5">2-oxoacid:acceptor oxidoreductase subunit alpha</fullName>
    </submittedName>
</protein>
<feature type="domain" description="Pyruvate flavodoxin/ferredoxin oxidoreductase pyrimidine binding" evidence="3">
    <location>
        <begin position="249"/>
        <end position="476"/>
    </location>
</feature>
<sequence>METTSESIHSETIGMERKEIKEAIIEIVSDSGEGAQKCGQSLGIISAKMGNGVWTVEIIPSEIRPPARSREGASGIRVRMGTDKITNMGGHADMVVALNEQVLYGRIKQQAYKPGTYLLIENKWATHTEETKEAYEQSIKEFTELGYNIIEIPMEKECLKHVSDARKGKNMWVLGLLSNIYDRDLKLAEEQIKAIFSKKGDEIIQNNLDLLHAGYEYAKDNLPMHFTIPTKKRQGDYVVMNGNEALSLGVMSAGIEVCSMYPITPATSATHAMAAALENAGGIIHQAEDEIAAIGFAVGASFGGKTAVTITSGPGIALKTEFIGLAVMAEIPLVIIDVQRGGPSTGLPTKVEQGDLLAVLYGAAGDAPKIVLAPSTIEECFHYIILARKIAETFRSPVFVLTDANLATGVQPFPRPKVNPEWFPGPLDQSKWKEGLRAYDWDPNTGISKRPIPGQKGGMYTLTGLAHDEESHVAYQPDVNQRGAESRSRKLAALGNTLKPPEIHGDEKGNLLLVGWGSTRGAIEEAVDMARKNGAKVSSIHLRFLSPMEPGIKEIFKNFKKVMTVEINYSDTVGQPLITEDNRRYAQLAWYLRAQTLIDVDCYSNVYGQPMSPIRILERIEQELGQTLMD</sequence>
<dbReference type="Pfam" id="PF01558">
    <property type="entry name" value="POR"/>
    <property type="match status" value="1"/>
</dbReference>
<reference evidence="5" key="1">
    <citation type="submission" date="2023-08" db="EMBL/GenBank/DDBJ databases">
        <title>Comparative genomics and taxonomic characterization of three novel marine species of genus Marivirga.</title>
        <authorList>
            <person name="Muhammad N."/>
            <person name="Kim S.-G."/>
        </authorList>
    </citation>
    <scope>NUCLEOTIDE SEQUENCE [LARGE SCALE GENOMIC DNA]</scope>
    <source>
        <strain evidence="5">ABR2-2</strain>
    </source>
</reference>
<proteinExistence type="predicted"/>
<dbReference type="GO" id="GO:0006979">
    <property type="term" value="P:response to oxidative stress"/>
    <property type="evidence" value="ECO:0007669"/>
    <property type="project" value="TreeGrafter"/>
</dbReference>
<organism evidence="5 6">
    <name type="scientific">Marivirga arenosa</name>
    <dbReference type="NCBI Taxonomy" id="3059076"/>
    <lineage>
        <taxon>Bacteria</taxon>
        <taxon>Pseudomonadati</taxon>
        <taxon>Bacteroidota</taxon>
        <taxon>Cytophagia</taxon>
        <taxon>Cytophagales</taxon>
        <taxon>Marivirgaceae</taxon>
        <taxon>Marivirga</taxon>
    </lineage>
</organism>
<evidence type="ECO:0000313" key="6">
    <source>
        <dbReference type="Proteomes" id="UP001244443"/>
    </source>
</evidence>
<feature type="domain" description="Pyruvate/ketoisovalerate oxidoreductase catalytic" evidence="2">
    <location>
        <begin position="32"/>
        <end position="216"/>
    </location>
</feature>
<dbReference type="GO" id="GO:0016903">
    <property type="term" value="F:oxidoreductase activity, acting on the aldehyde or oxo group of donors"/>
    <property type="evidence" value="ECO:0007669"/>
    <property type="project" value="InterPro"/>
</dbReference>
<dbReference type="InterPro" id="IPR050722">
    <property type="entry name" value="Pyruvate:ferred/Flavod_OxRd"/>
</dbReference>
<dbReference type="Gene3D" id="3.40.50.970">
    <property type="match status" value="1"/>
</dbReference>
<dbReference type="EMBL" id="CP129970">
    <property type="protein sequence ID" value="WKK84360.2"/>
    <property type="molecule type" value="Genomic_DNA"/>
</dbReference>
<dbReference type="AlphaFoldDB" id="A0AA49GFE3"/>
<dbReference type="InterPro" id="IPR033412">
    <property type="entry name" value="PFOR_II"/>
</dbReference>
<dbReference type="NCBIfam" id="TIGR03710">
    <property type="entry name" value="OAFO_sf"/>
    <property type="match status" value="1"/>
</dbReference>
<dbReference type="PANTHER" id="PTHR32154:SF20">
    <property type="entry name" value="2-OXOGLUTARATE OXIDOREDUCTASE SUBUNIT KORA"/>
    <property type="match status" value="1"/>
</dbReference>
<evidence type="ECO:0000313" key="5">
    <source>
        <dbReference type="EMBL" id="WKK84360.2"/>
    </source>
</evidence>
<evidence type="ECO:0000259" key="2">
    <source>
        <dbReference type="Pfam" id="PF01558"/>
    </source>
</evidence>
<evidence type="ECO:0000256" key="1">
    <source>
        <dbReference type="ARBA" id="ARBA00023002"/>
    </source>
</evidence>
<feature type="domain" description="Pyruvate:ferredoxin oxidoreductase core" evidence="4">
    <location>
        <begin position="512"/>
        <end position="580"/>
    </location>
</feature>
<dbReference type="SUPFAM" id="SSF52922">
    <property type="entry name" value="TK C-terminal domain-like"/>
    <property type="match status" value="1"/>
</dbReference>
<dbReference type="Proteomes" id="UP001244443">
    <property type="component" value="Chromosome"/>
</dbReference>
<dbReference type="SUPFAM" id="SSF53323">
    <property type="entry name" value="Pyruvate-ferredoxin oxidoreductase, PFOR, domain III"/>
    <property type="match status" value="1"/>
</dbReference>
<keyword evidence="6" id="KW-1185">Reference proteome</keyword>
<dbReference type="InterPro" id="IPR022367">
    <property type="entry name" value="2-oxoacid/accept_OxRdtase_asu"/>
</dbReference>
<dbReference type="RefSeq" id="WP_308356681.1">
    <property type="nucleotide sequence ID" value="NZ_CP129970.2"/>
</dbReference>
<dbReference type="SUPFAM" id="SSF52518">
    <property type="entry name" value="Thiamin diphosphate-binding fold (THDP-binding)"/>
    <property type="match status" value="1"/>
</dbReference>
<dbReference type="InterPro" id="IPR029061">
    <property type="entry name" value="THDP-binding"/>
</dbReference>
<keyword evidence="1" id="KW-0560">Oxidoreductase</keyword>
<dbReference type="PANTHER" id="PTHR32154">
    <property type="entry name" value="PYRUVATE-FLAVODOXIN OXIDOREDUCTASE-RELATED"/>
    <property type="match status" value="1"/>
</dbReference>
<dbReference type="FunFam" id="3.40.50.970:FF:000022">
    <property type="entry name" value="2-oxoglutarate ferredoxin oxidoreductase alpha subunit"/>
    <property type="match status" value="1"/>
</dbReference>
<evidence type="ECO:0000259" key="3">
    <source>
        <dbReference type="Pfam" id="PF01855"/>
    </source>
</evidence>